<name>A0A0A1N034_9BACI</name>
<evidence type="ECO:0000313" key="3">
    <source>
        <dbReference type="EMBL" id="CEI84311.1"/>
    </source>
</evidence>
<dbReference type="PANTHER" id="PTHR43022:SF1">
    <property type="entry name" value="PROTEIN SMF"/>
    <property type="match status" value="1"/>
</dbReference>
<dbReference type="EMBL" id="CDGG01000001">
    <property type="protein sequence ID" value="CEI84311.1"/>
    <property type="molecule type" value="Genomic_DNA"/>
</dbReference>
<dbReference type="Gene3D" id="3.40.50.450">
    <property type="match status" value="1"/>
</dbReference>
<feature type="domain" description="Smf/DprA SLOG" evidence="2">
    <location>
        <begin position="81"/>
        <end position="290"/>
    </location>
</feature>
<dbReference type="NCBIfam" id="TIGR00732">
    <property type="entry name" value="dprA"/>
    <property type="match status" value="1"/>
</dbReference>
<evidence type="ECO:0000313" key="4">
    <source>
        <dbReference type="Proteomes" id="UP000040453"/>
    </source>
</evidence>
<comment type="similarity">
    <text evidence="1">Belongs to the DprA/Smf family.</text>
</comment>
<gene>
    <name evidence="3" type="ORF">BN997_04255</name>
</gene>
<sequence length="299" mass="34121">MNYLFDRLDFIHLSRCRYATRTFIRKWVRTDPELKKIYQLSPYELSQIIRIPHQKAQTLLKDLHNPQLKKKILEESRDFHIITIVDEYYPSMLNTIKDAPLVLYGSGNLDLLAKQPMLSVIGTRNPSNEAFGKLFMAIAPLIDAKWVIVSGMARGVDSMAHRLTLKRQGNTIAVLGGGFRSIYPREHLPLYQKIVKQGLALSEYPPDAPPQKYHFPERNRIISGLTMGTLVIEAMKKSGTMITVNQALDQGRDVFAVPGNPLLEQCAGCNRIIQDGAKLIQSAEDIYTEWNYSFRLFNK</sequence>
<dbReference type="PANTHER" id="PTHR43022">
    <property type="entry name" value="PROTEIN SMF"/>
    <property type="match status" value="1"/>
</dbReference>
<proteinExistence type="inferred from homology"/>
<dbReference type="InterPro" id="IPR003488">
    <property type="entry name" value="DprA"/>
</dbReference>
<organism evidence="3 4">
    <name type="scientific">Oceanobacillus oncorhynchi</name>
    <dbReference type="NCBI Taxonomy" id="545501"/>
    <lineage>
        <taxon>Bacteria</taxon>
        <taxon>Bacillati</taxon>
        <taxon>Bacillota</taxon>
        <taxon>Bacilli</taxon>
        <taxon>Bacillales</taxon>
        <taxon>Bacillaceae</taxon>
        <taxon>Oceanobacillus</taxon>
    </lineage>
</organism>
<dbReference type="Pfam" id="PF02481">
    <property type="entry name" value="DNA_processg_A"/>
    <property type="match status" value="1"/>
</dbReference>
<dbReference type="OrthoDB" id="9785707at2"/>
<keyword evidence="4" id="KW-1185">Reference proteome</keyword>
<dbReference type="AlphaFoldDB" id="A0A0A1N034"/>
<dbReference type="RefSeq" id="WP_042535050.1">
    <property type="nucleotide sequence ID" value="NZ_CAXOIH010000001.1"/>
</dbReference>
<evidence type="ECO:0000259" key="2">
    <source>
        <dbReference type="Pfam" id="PF02481"/>
    </source>
</evidence>
<dbReference type="SUPFAM" id="SSF102405">
    <property type="entry name" value="MCP/YpsA-like"/>
    <property type="match status" value="1"/>
</dbReference>
<accession>A0A0A1N034</accession>
<dbReference type="InterPro" id="IPR057666">
    <property type="entry name" value="DrpA_SLOG"/>
</dbReference>
<reference evidence="3 4" key="1">
    <citation type="submission" date="2014-11" db="EMBL/GenBank/DDBJ databases">
        <authorList>
            <person name="Urmite Genomes Urmite Genomes"/>
        </authorList>
    </citation>
    <scope>NUCLEOTIDE SEQUENCE [LARGE SCALE GENOMIC DNA]</scope>
    <source>
        <strain evidence="3 4">Oc5</strain>
    </source>
</reference>
<dbReference type="Proteomes" id="UP000040453">
    <property type="component" value="Unassembled WGS sequence"/>
</dbReference>
<protein>
    <recommendedName>
        <fullName evidence="2">Smf/DprA SLOG domain-containing protein</fullName>
    </recommendedName>
</protein>
<dbReference type="STRING" id="545501.BN997_04255"/>
<dbReference type="GO" id="GO:0009294">
    <property type="term" value="P:DNA-mediated transformation"/>
    <property type="evidence" value="ECO:0007669"/>
    <property type="project" value="InterPro"/>
</dbReference>
<evidence type="ECO:0000256" key="1">
    <source>
        <dbReference type="ARBA" id="ARBA00006525"/>
    </source>
</evidence>